<feature type="chain" id="PRO_5025576896" evidence="6">
    <location>
        <begin position="21"/>
        <end position="178"/>
    </location>
</feature>
<dbReference type="SUPFAM" id="SSF49503">
    <property type="entry name" value="Cupredoxins"/>
    <property type="match status" value="1"/>
</dbReference>
<dbReference type="PROSITE" id="PS51485">
    <property type="entry name" value="PHYTOCYANIN"/>
    <property type="match status" value="1"/>
</dbReference>
<accession>A0A6A2WWB5</accession>
<evidence type="ECO:0000313" key="8">
    <source>
        <dbReference type="EMBL" id="KAE8665631.1"/>
    </source>
</evidence>
<reference evidence="8" key="1">
    <citation type="submission" date="2019-09" db="EMBL/GenBank/DDBJ databases">
        <title>Draft genome information of white flower Hibiscus syriacus.</title>
        <authorList>
            <person name="Kim Y.-M."/>
        </authorList>
    </citation>
    <scope>NUCLEOTIDE SEQUENCE [LARGE SCALE GENOMIC DNA]</scope>
    <source>
        <strain evidence="8">YM2019G1</strain>
    </source>
</reference>
<dbReference type="EMBL" id="VEPZ02001607">
    <property type="protein sequence ID" value="KAE8665631.1"/>
    <property type="molecule type" value="Genomic_DNA"/>
</dbReference>
<keyword evidence="1" id="KW-0479">Metal-binding</keyword>
<dbReference type="AlphaFoldDB" id="A0A6A2WWB5"/>
<feature type="transmembrane region" description="Helical" evidence="5">
    <location>
        <begin position="154"/>
        <end position="177"/>
    </location>
</feature>
<dbReference type="GO" id="GO:0009055">
    <property type="term" value="F:electron transfer activity"/>
    <property type="evidence" value="ECO:0007669"/>
    <property type="project" value="InterPro"/>
</dbReference>
<feature type="region of interest" description="Disordered" evidence="4">
    <location>
        <begin position="126"/>
        <end position="150"/>
    </location>
</feature>
<feature type="signal peptide" evidence="6">
    <location>
        <begin position="1"/>
        <end position="20"/>
    </location>
</feature>
<proteinExistence type="predicted"/>
<keyword evidence="6" id="KW-0732">Signal</keyword>
<keyword evidence="5" id="KW-1133">Transmembrane helix</keyword>
<dbReference type="InterPro" id="IPR039391">
    <property type="entry name" value="Phytocyanin-like"/>
</dbReference>
<keyword evidence="5" id="KW-0812">Transmembrane</keyword>
<dbReference type="Gene3D" id="2.60.40.420">
    <property type="entry name" value="Cupredoxins - blue copper proteins"/>
    <property type="match status" value="1"/>
</dbReference>
<keyword evidence="9" id="KW-1185">Reference proteome</keyword>
<evidence type="ECO:0000256" key="1">
    <source>
        <dbReference type="ARBA" id="ARBA00022723"/>
    </source>
</evidence>
<dbReference type="FunFam" id="2.60.40.420:FF:000003">
    <property type="entry name" value="Blue copper"/>
    <property type="match status" value="1"/>
</dbReference>
<comment type="caution">
    <text evidence="8">The sequence shown here is derived from an EMBL/GenBank/DDBJ whole genome shotgun (WGS) entry which is preliminary data.</text>
</comment>
<evidence type="ECO:0000256" key="2">
    <source>
        <dbReference type="ARBA" id="ARBA00023008"/>
    </source>
</evidence>
<sequence>MAVATAFLLLLLLVTPAAYTVQYTVGDNSGWTLGPNYTTWVQGKIFTLGDTLCKLLYTLSVHRVDEVTQSGYDRCSSANALHSYSDGNTIITPTRTGSMYFLCSVSGHCTSGMKLAINVVAANVTSSPPSGSTTPSGTPPRGSASSPPLHHSGAAPTTILMLGFSLVLAGVLAIMSLA</sequence>
<feature type="domain" description="Phytocyanin" evidence="7">
    <location>
        <begin position="21"/>
        <end position="121"/>
    </location>
</feature>
<protein>
    <submittedName>
        <fullName evidence="8">Mago nashi family protein</fullName>
    </submittedName>
</protein>
<dbReference type="Proteomes" id="UP000436088">
    <property type="component" value="Unassembled WGS sequence"/>
</dbReference>
<dbReference type="InterPro" id="IPR003245">
    <property type="entry name" value="Phytocyanin_dom"/>
</dbReference>
<gene>
    <name evidence="8" type="ORF">F3Y22_tig00112530pilonHSYRG00032</name>
</gene>
<dbReference type="PANTHER" id="PTHR33021">
    <property type="entry name" value="BLUE COPPER PROTEIN"/>
    <property type="match status" value="1"/>
</dbReference>
<dbReference type="GO" id="GO:0046872">
    <property type="term" value="F:metal ion binding"/>
    <property type="evidence" value="ECO:0007669"/>
    <property type="project" value="UniProtKB-KW"/>
</dbReference>
<evidence type="ECO:0000313" key="9">
    <source>
        <dbReference type="Proteomes" id="UP000436088"/>
    </source>
</evidence>
<organism evidence="8 9">
    <name type="scientific">Hibiscus syriacus</name>
    <name type="common">Rose of Sharon</name>
    <dbReference type="NCBI Taxonomy" id="106335"/>
    <lineage>
        <taxon>Eukaryota</taxon>
        <taxon>Viridiplantae</taxon>
        <taxon>Streptophyta</taxon>
        <taxon>Embryophyta</taxon>
        <taxon>Tracheophyta</taxon>
        <taxon>Spermatophyta</taxon>
        <taxon>Magnoliopsida</taxon>
        <taxon>eudicotyledons</taxon>
        <taxon>Gunneridae</taxon>
        <taxon>Pentapetalae</taxon>
        <taxon>rosids</taxon>
        <taxon>malvids</taxon>
        <taxon>Malvales</taxon>
        <taxon>Malvaceae</taxon>
        <taxon>Malvoideae</taxon>
        <taxon>Hibiscus</taxon>
    </lineage>
</organism>
<evidence type="ECO:0000256" key="3">
    <source>
        <dbReference type="ARBA" id="ARBA00023180"/>
    </source>
</evidence>
<evidence type="ECO:0000256" key="6">
    <source>
        <dbReference type="SAM" id="SignalP"/>
    </source>
</evidence>
<dbReference type="CDD" id="cd04216">
    <property type="entry name" value="Phytocyanin"/>
    <property type="match status" value="1"/>
</dbReference>
<dbReference type="InterPro" id="IPR008972">
    <property type="entry name" value="Cupredoxin"/>
</dbReference>
<dbReference type="Pfam" id="PF02298">
    <property type="entry name" value="Cu_bind_like"/>
    <property type="match status" value="1"/>
</dbReference>
<evidence type="ECO:0000256" key="5">
    <source>
        <dbReference type="SAM" id="Phobius"/>
    </source>
</evidence>
<name>A0A6A2WWB5_HIBSY</name>
<keyword evidence="2" id="KW-0186">Copper</keyword>
<evidence type="ECO:0000256" key="4">
    <source>
        <dbReference type="SAM" id="MobiDB-lite"/>
    </source>
</evidence>
<evidence type="ECO:0000259" key="7">
    <source>
        <dbReference type="PROSITE" id="PS51485"/>
    </source>
</evidence>
<keyword evidence="3" id="KW-0325">Glycoprotein</keyword>
<keyword evidence="5" id="KW-0472">Membrane</keyword>
<dbReference type="GO" id="GO:0005886">
    <property type="term" value="C:plasma membrane"/>
    <property type="evidence" value="ECO:0007669"/>
    <property type="project" value="TreeGrafter"/>
</dbReference>
<dbReference type="PANTHER" id="PTHR33021:SF350">
    <property type="entry name" value="UCLACYANIN-2"/>
    <property type="match status" value="1"/>
</dbReference>
<feature type="compositionally biased region" description="Low complexity" evidence="4">
    <location>
        <begin position="126"/>
        <end position="148"/>
    </location>
</feature>